<accession>A0A0A8ZRK2</accession>
<sequence length="14" mass="1671">MINCPRVQTKLVIR</sequence>
<reference evidence="1" key="1">
    <citation type="submission" date="2014-09" db="EMBL/GenBank/DDBJ databases">
        <authorList>
            <person name="Magalhaes I.L.F."/>
            <person name="Oliveira U."/>
            <person name="Santos F.R."/>
            <person name="Vidigal T.H.D.A."/>
            <person name="Brescovit A.D."/>
            <person name="Santos A.J."/>
        </authorList>
    </citation>
    <scope>NUCLEOTIDE SEQUENCE</scope>
    <source>
        <tissue evidence="1">Shoot tissue taken approximately 20 cm above the soil surface</tissue>
    </source>
</reference>
<dbReference type="EMBL" id="GBRH01260438">
    <property type="protein sequence ID" value="JAD37457.1"/>
    <property type="molecule type" value="Transcribed_RNA"/>
</dbReference>
<organism evidence="1">
    <name type="scientific">Arundo donax</name>
    <name type="common">Giant reed</name>
    <name type="synonym">Donax arundinaceus</name>
    <dbReference type="NCBI Taxonomy" id="35708"/>
    <lineage>
        <taxon>Eukaryota</taxon>
        <taxon>Viridiplantae</taxon>
        <taxon>Streptophyta</taxon>
        <taxon>Embryophyta</taxon>
        <taxon>Tracheophyta</taxon>
        <taxon>Spermatophyta</taxon>
        <taxon>Magnoliopsida</taxon>
        <taxon>Liliopsida</taxon>
        <taxon>Poales</taxon>
        <taxon>Poaceae</taxon>
        <taxon>PACMAD clade</taxon>
        <taxon>Arundinoideae</taxon>
        <taxon>Arundineae</taxon>
        <taxon>Arundo</taxon>
    </lineage>
</organism>
<name>A0A0A8ZRK2_ARUDO</name>
<protein>
    <submittedName>
        <fullName evidence="1">Uncharacterized protein</fullName>
    </submittedName>
</protein>
<reference evidence="1" key="2">
    <citation type="journal article" date="2015" name="Data Brief">
        <title>Shoot transcriptome of the giant reed, Arundo donax.</title>
        <authorList>
            <person name="Barrero R.A."/>
            <person name="Guerrero F.D."/>
            <person name="Moolhuijzen P."/>
            <person name="Goolsby J.A."/>
            <person name="Tidwell J."/>
            <person name="Bellgard S.E."/>
            <person name="Bellgard M.I."/>
        </authorList>
    </citation>
    <scope>NUCLEOTIDE SEQUENCE</scope>
    <source>
        <tissue evidence="1">Shoot tissue taken approximately 20 cm above the soil surface</tissue>
    </source>
</reference>
<evidence type="ECO:0000313" key="1">
    <source>
        <dbReference type="EMBL" id="JAD37457.1"/>
    </source>
</evidence>
<proteinExistence type="predicted"/>